<dbReference type="AlphaFoldDB" id="A0A285VNI8"/>
<name>A0A285VNI8_9MICO</name>
<gene>
    <name evidence="1" type="ORF">SAMN05421879_105180</name>
</gene>
<sequence length="225" mass="23572">MRRSDGGLQVGVGPGATVVQGSDERTAAVVVGVLYPDPAAADGPARCPVVGHGPVATRLALTLAPSGPTDGRARLTVHVHQHVVPPDVGLAAARDGLLHLPVVVQSRRVVVGPLTGRPDDPCLHCLDRHRVDRDPGWPELSTWLGHPAQQVDPVPVPADVLAATEGVVLLLVRSALAGQLVTPGLSYEIGTRAPHVVVRTWRRHPACDWHPPPDRDVPGATSRAG</sequence>
<protein>
    <recommendedName>
        <fullName evidence="3">Bacteriocin biosynthesis cyclodehydratase domain-containing protein</fullName>
    </recommendedName>
</protein>
<evidence type="ECO:0000313" key="1">
    <source>
        <dbReference type="EMBL" id="SOC55629.1"/>
    </source>
</evidence>
<dbReference type="Proteomes" id="UP000219688">
    <property type="component" value="Unassembled WGS sequence"/>
</dbReference>
<keyword evidence="2" id="KW-1185">Reference proteome</keyword>
<evidence type="ECO:0000313" key="2">
    <source>
        <dbReference type="Proteomes" id="UP000219688"/>
    </source>
</evidence>
<reference evidence="2" key="1">
    <citation type="submission" date="2017-08" db="EMBL/GenBank/DDBJ databases">
        <authorList>
            <person name="Varghese N."/>
            <person name="Submissions S."/>
        </authorList>
    </citation>
    <scope>NUCLEOTIDE SEQUENCE [LARGE SCALE GENOMIC DNA]</scope>
    <source>
        <strain evidence="2">USBA17B2</strain>
    </source>
</reference>
<dbReference type="Gene3D" id="3.40.50.720">
    <property type="entry name" value="NAD(P)-binding Rossmann-like Domain"/>
    <property type="match status" value="1"/>
</dbReference>
<proteinExistence type="predicted"/>
<accession>A0A285VNI8</accession>
<evidence type="ECO:0008006" key="3">
    <source>
        <dbReference type="Google" id="ProtNLM"/>
    </source>
</evidence>
<dbReference type="EMBL" id="OBQK01000005">
    <property type="protein sequence ID" value="SOC55629.1"/>
    <property type="molecule type" value="Genomic_DNA"/>
</dbReference>
<organism evidence="1 2">
    <name type="scientific">Ornithinimicrobium cerasi</name>
    <dbReference type="NCBI Taxonomy" id="2248773"/>
    <lineage>
        <taxon>Bacteria</taxon>
        <taxon>Bacillati</taxon>
        <taxon>Actinomycetota</taxon>
        <taxon>Actinomycetes</taxon>
        <taxon>Micrococcales</taxon>
        <taxon>Ornithinimicrobiaceae</taxon>
        <taxon>Ornithinimicrobium</taxon>
    </lineage>
</organism>